<dbReference type="InParanoid" id="B9TGQ5"/>
<gene>
    <name evidence="2" type="ORF">RCOM_1943430</name>
</gene>
<feature type="non-terminal residue" evidence="2">
    <location>
        <position position="1"/>
    </location>
</feature>
<evidence type="ECO:0000256" key="1">
    <source>
        <dbReference type="SAM" id="MobiDB-lite"/>
    </source>
</evidence>
<feature type="region of interest" description="Disordered" evidence="1">
    <location>
        <begin position="220"/>
        <end position="250"/>
    </location>
</feature>
<organism evidence="2 3">
    <name type="scientific">Ricinus communis</name>
    <name type="common">Castor bean</name>
    <dbReference type="NCBI Taxonomy" id="3988"/>
    <lineage>
        <taxon>Eukaryota</taxon>
        <taxon>Viridiplantae</taxon>
        <taxon>Streptophyta</taxon>
        <taxon>Embryophyta</taxon>
        <taxon>Tracheophyta</taxon>
        <taxon>Spermatophyta</taxon>
        <taxon>Magnoliopsida</taxon>
        <taxon>eudicotyledons</taxon>
        <taxon>Gunneridae</taxon>
        <taxon>Pentapetalae</taxon>
        <taxon>rosids</taxon>
        <taxon>fabids</taxon>
        <taxon>Malpighiales</taxon>
        <taxon>Euphorbiaceae</taxon>
        <taxon>Acalyphoideae</taxon>
        <taxon>Acalypheae</taxon>
        <taxon>Ricinus</taxon>
    </lineage>
</organism>
<evidence type="ECO:0000313" key="2">
    <source>
        <dbReference type="EMBL" id="EEF24959.1"/>
    </source>
</evidence>
<keyword evidence="3" id="KW-1185">Reference proteome</keyword>
<feature type="compositionally biased region" description="Basic residues" evidence="1">
    <location>
        <begin position="220"/>
        <end position="231"/>
    </location>
</feature>
<protein>
    <submittedName>
        <fullName evidence="2">Uncharacterized protein</fullName>
    </submittedName>
</protein>
<accession>B9TGQ5</accession>
<dbReference type="EMBL" id="EQ980854">
    <property type="protein sequence ID" value="EEF24959.1"/>
    <property type="molecule type" value="Genomic_DNA"/>
</dbReference>
<dbReference type="AlphaFoldDB" id="B9TGQ5"/>
<reference evidence="3" key="1">
    <citation type="journal article" date="2010" name="Nat. Biotechnol.">
        <title>Draft genome sequence of the oilseed species Ricinus communis.</title>
        <authorList>
            <person name="Chan A.P."/>
            <person name="Crabtree J."/>
            <person name="Zhao Q."/>
            <person name="Lorenzi H."/>
            <person name="Orvis J."/>
            <person name="Puiu D."/>
            <person name="Melake-Berhan A."/>
            <person name="Jones K.M."/>
            <person name="Redman J."/>
            <person name="Chen G."/>
            <person name="Cahoon E.B."/>
            <person name="Gedil M."/>
            <person name="Stanke M."/>
            <person name="Haas B.J."/>
            <person name="Wortman J.R."/>
            <person name="Fraser-Liggett C.M."/>
            <person name="Ravel J."/>
            <person name="Rabinowicz P.D."/>
        </authorList>
    </citation>
    <scope>NUCLEOTIDE SEQUENCE [LARGE SCALE GENOMIC DNA]</scope>
    <source>
        <strain evidence="3">cv. Hale</strain>
    </source>
</reference>
<name>B9TGQ5_RICCO</name>
<proteinExistence type="predicted"/>
<dbReference type="Proteomes" id="UP000008311">
    <property type="component" value="Unassembled WGS sequence"/>
</dbReference>
<evidence type="ECO:0000313" key="3">
    <source>
        <dbReference type="Proteomes" id="UP000008311"/>
    </source>
</evidence>
<sequence length="373" mass="40426">RKAGYDDRTLAVAATLRIGFHHNAGRCDHACDSIRRSLRLSPVHTGHRRLCLRPGLDGRCGGSWAEWRFDGLADAANCHEDAGLALFDLACYSNRQKRPAARGRADGEADRLPCRRLDALAQSQGLGDDDGGCRFFRCVDRKSHQTWNSARFDLLPNCSLLARRMVPSRADARASAENGMAVAGGQYLSCVPAGDFDHSDVERMKPDKRGWFDHGRLRQSHMAKVPARPRKPVSIGPSRLPSLKGALSRPAESSSSSLMAISARLLAATSIRRLAMLTVSPVAVICWRPPPPSREATMVPECAPILKPMRDATVSGSAESQPLIRSAKRMQQRAASAGSLGFGCGKPKRIIAPSPMKLVMAPPHAVTSSSTRL</sequence>